<dbReference type="EnsemblMetazoa" id="ASIC015865-RA">
    <property type="protein sequence ID" value="ASIC015865-PA"/>
    <property type="gene ID" value="ASIC015865"/>
</dbReference>
<evidence type="ECO:0000313" key="2">
    <source>
        <dbReference type="EMBL" id="KFB47712.1"/>
    </source>
</evidence>
<keyword evidence="4" id="KW-1185">Reference proteome</keyword>
<evidence type="ECO:0000256" key="1">
    <source>
        <dbReference type="SAM" id="MobiDB-lite"/>
    </source>
</evidence>
<reference evidence="3" key="2">
    <citation type="submission" date="2020-05" db="UniProtKB">
        <authorList>
            <consortium name="EnsemblMetazoa"/>
        </authorList>
    </citation>
    <scope>IDENTIFICATION</scope>
</reference>
<sequence length="135" mass="15409">MIMHAKDQAIKQNLNQNLLKQRYRSWTNLPAQNLHISAPVVPPTSMWPRSPNSPSTCNFPYRYRNLQRNHVLQCSTALAHYLPAKRLTESAESARPVAQSFGVERKRSGPPADVNDLHSPSTPKVRHREANFIMQ</sequence>
<feature type="region of interest" description="Disordered" evidence="1">
    <location>
        <begin position="88"/>
        <end position="124"/>
    </location>
</feature>
<dbReference type="AlphaFoldDB" id="A0A084WBW8"/>
<gene>
    <name evidence="2" type="ORF">ZHAS_00015865</name>
</gene>
<reference evidence="2 4" key="1">
    <citation type="journal article" date="2014" name="BMC Genomics">
        <title>Genome sequence of Anopheles sinensis provides insight into genetics basis of mosquito competence for malaria parasites.</title>
        <authorList>
            <person name="Zhou D."/>
            <person name="Zhang D."/>
            <person name="Ding G."/>
            <person name="Shi L."/>
            <person name="Hou Q."/>
            <person name="Ye Y."/>
            <person name="Xu Y."/>
            <person name="Zhou H."/>
            <person name="Xiong C."/>
            <person name="Li S."/>
            <person name="Yu J."/>
            <person name="Hong S."/>
            <person name="Yu X."/>
            <person name="Zou P."/>
            <person name="Chen C."/>
            <person name="Chang X."/>
            <person name="Wang W."/>
            <person name="Lv Y."/>
            <person name="Sun Y."/>
            <person name="Ma L."/>
            <person name="Shen B."/>
            <person name="Zhu C."/>
        </authorList>
    </citation>
    <scope>NUCLEOTIDE SEQUENCE [LARGE SCALE GENOMIC DNA]</scope>
</reference>
<dbReference type="EMBL" id="KE525333">
    <property type="protein sequence ID" value="KFB47712.1"/>
    <property type="molecule type" value="Genomic_DNA"/>
</dbReference>
<dbReference type="Proteomes" id="UP000030765">
    <property type="component" value="Unassembled WGS sequence"/>
</dbReference>
<proteinExistence type="predicted"/>
<organism evidence="2">
    <name type="scientific">Anopheles sinensis</name>
    <name type="common">Mosquito</name>
    <dbReference type="NCBI Taxonomy" id="74873"/>
    <lineage>
        <taxon>Eukaryota</taxon>
        <taxon>Metazoa</taxon>
        <taxon>Ecdysozoa</taxon>
        <taxon>Arthropoda</taxon>
        <taxon>Hexapoda</taxon>
        <taxon>Insecta</taxon>
        <taxon>Pterygota</taxon>
        <taxon>Neoptera</taxon>
        <taxon>Endopterygota</taxon>
        <taxon>Diptera</taxon>
        <taxon>Nematocera</taxon>
        <taxon>Culicoidea</taxon>
        <taxon>Culicidae</taxon>
        <taxon>Anophelinae</taxon>
        <taxon>Anopheles</taxon>
    </lineage>
</organism>
<dbReference type="VEuPathDB" id="VectorBase:ASIC015865"/>
<evidence type="ECO:0000313" key="3">
    <source>
        <dbReference type="EnsemblMetazoa" id="ASIC015865-PA"/>
    </source>
</evidence>
<accession>A0A084WBW8</accession>
<evidence type="ECO:0000313" key="4">
    <source>
        <dbReference type="Proteomes" id="UP000030765"/>
    </source>
</evidence>
<dbReference type="EMBL" id="ATLV01022499">
    <property type="status" value="NOT_ANNOTATED_CDS"/>
    <property type="molecule type" value="Genomic_DNA"/>
</dbReference>
<name>A0A084WBW8_ANOSI</name>
<protein>
    <submittedName>
        <fullName evidence="2 3">TonB dependent/Ligand-Gated channel TonB</fullName>
    </submittedName>
</protein>